<keyword evidence="2" id="KW-1185">Reference proteome</keyword>
<dbReference type="GO" id="GO:0004519">
    <property type="term" value="F:endonuclease activity"/>
    <property type="evidence" value="ECO:0007669"/>
    <property type="project" value="UniProtKB-KW"/>
</dbReference>
<keyword evidence="1" id="KW-0540">Nuclease</keyword>
<sequence>MSRENAYLKMLGASANMQWNMAIILEAKALEAEKARNWICKHVSFDAFDENEQQLRQSVQVHDQVVEMIEGIAKYNQSMVAMLRAVLQTDDENDSDSFSMGRRRRLG</sequence>
<evidence type="ECO:0000313" key="2">
    <source>
        <dbReference type="Proteomes" id="UP001597493"/>
    </source>
</evidence>
<proteinExistence type="predicted"/>
<dbReference type="Proteomes" id="UP001597493">
    <property type="component" value="Unassembled WGS sequence"/>
</dbReference>
<keyword evidence="1" id="KW-0378">Hydrolase</keyword>
<protein>
    <submittedName>
        <fullName evidence="1">Restriction endonuclease subunit S</fullName>
    </submittedName>
</protein>
<name>A0ABW5QT65_9BACL</name>
<dbReference type="RefSeq" id="WP_379270236.1">
    <property type="nucleotide sequence ID" value="NZ_JBHUGT010000013.1"/>
</dbReference>
<reference evidence="2" key="1">
    <citation type="journal article" date="2019" name="Int. J. Syst. Evol. Microbiol.">
        <title>The Global Catalogue of Microorganisms (GCM) 10K type strain sequencing project: providing services to taxonomists for standard genome sequencing and annotation.</title>
        <authorList>
            <consortium name="The Broad Institute Genomics Platform"/>
            <consortium name="The Broad Institute Genome Sequencing Center for Infectious Disease"/>
            <person name="Wu L."/>
            <person name="Ma J."/>
        </authorList>
    </citation>
    <scope>NUCLEOTIDE SEQUENCE [LARGE SCALE GENOMIC DNA]</scope>
    <source>
        <strain evidence="2">TISTR 1827</strain>
    </source>
</reference>
<dbReference type="EMBL" id="JBHUMY010000005">
    <property type="protein sequence ID" value="MFD2659547.1"/>
    <property type="molecule type" value="Genomic_DNA"/>
</dbReference>
<dbReference type="Pfam" id="PF26595">
    <property type="entry name" value="A_ENA"/>
    <property type="match status" value="1"/>
</dbReference>
<keyword evidence="1" id="KW-0255">Endonuclease</keyword>
<organism evidence="1 2">
    <name type="scientific">Paenibacillus thailandensis</name>
    <dbReference type="NCBI Taxonomy" id="393250"/>
    <lineage>
        <taxon>Bacteria</taxon>
        <taxon>Bacillati</taxon>
        <taxon>Bacillota</taxon>
        <taxon>Bacilli</taxon>
        <taxon>Bacillales</taxon>
        <taxon>Paenibacillaceae</taxon>
        <taxon>Paenibacillus</taxon>
    </lineage>
</organism>
<gene>
    <name evidence="1" type="ORF">ACFSW5_04625</name>
</gene>
<evidence type="ECO:0000313" key="1">
    <source>
        <dbReference type="EMBL" id="MFD2659547.1"/>
    </source>
</evidence>
<accession>A0ABW5QT65</accession>
<comment type="caution">
    <text evidence="1">The sequence shown here is derived from an EMBL/GenBank/DDBJ whole genome shotgun (WGS) entry which is preliminary data.</text>
</comment>
<dbReference type="InterPro" id="IPR058705">
    <property type="entry name" value="A_ENA"/>
</dbReference>